<keyword evidence="1" id="KW-0001">2Fe-2S</keyword>
<dbReference type="Pfam" id="PF00355">
    <property type="entry name" value="Rieske"/>
    <property type="match status" value="1"/>
</dbReference>
<evidence type="ECO:0000259" key="5">
    <source>
        <dbReference type="PROSITE" id="PS51296"/>
    </source>
</evidence>
<dbReference type="GO" id="GO:0046872">
    <property type="term" value="F:metal ion binding"/>
    <property type="evidence" value="ECO:0007669"/>
    <property type="project" value="UniProtKB-KW"/>
</dbReference>
<keyword evidence="4" id="KW-0411">Iron-sulfur</keyword>
<dbReference type="GO" id="GO:0051537">
    <property type="term" value="F:2 iron, 2 sulfur cluster binding"/>
    <property type="evidence" value="ECO:0007669"/>
    <property type="project" value="UniProtKB-KW"/>
</dbReference>
<keyword evidence="7" id="KW-1185">Reference proteome</keyword>
<dbReference type="Proteomes" id="UP000245489">
    <property type="component" value="Unassembled WGS sequence"/>
</dbReference>
<accession>A0A316DEY5</accession>
<evidence type="ECO:0000256" key="2">
    <source>
        <dbReference type="ARBA" id="ARBA00022723"/>
    </source>
</evidence>
<sequence>MLVCKTKYIHYPLFRLMNRYEFLKSLGFSGAALMAALTSCTKAEDAILDAPIIDVSTTTPTTPTVPVTPVTGTSELDKITNPLAKIDISSTSTSNLKKVGGYVISNNIVVAQVSAGTFAAVTNLCSHEPKRKVIYSQGEFYCTDHGARFDLTGKGLNANGSKGITAYKVATDGKLVVVYS</sequence>
<dbReference type="InterPro" id="IPR017941">
    <property type="entry name" value="Rieske_2Fe-2S"/>
</dbReference>
<evidence type="ECO:0000256" key="1">
    <source>
        <dbReference type="ARBA" id="ARBA00022714"/>
    </source>
</evidence>
<dbReference type="PROSITE" id="PS51296">
    <property type="entry name" value="RIESKE"/>
    <property type="match status" value="1"/>
</dbReference>
<evidence type="ECO:0000256" key="4">
    <source>
        <dbReference type="ARBA" id="ARBA00023014"/>
    </source>
</evidence>
<reference evidence="6 7" key="1">
    <citation type="submission" date="2018-05" db="EMBL/GenBank/DDBJ databases">
        <title>Genomic Encyclopedia of Archaeal and Bacterial Type Strains, Phase II (KMG-II): from individual species to whole genera.</title>
        <authorList>
            <person name="Goeker M."/>
        </authorList>
    </citation>
    <scope>NUCLEOTIDE SEQUENCE [LARGE SCALE GENOMIC DNA]</scope>
    <source>
        <strain evidence="6 7">DSM 22214</strain>
    </source>
</reference>
<evidence type="ECO:0000313" key="6">
    <source>
        <dbReference type="EMBL" id="PWK16132.1"/>
    </source>
</evidence>
<dbReference type="SUPFAM" id="SSF50022">
    <property type="entry name" value="ISP domain"/>
    <property type="match status" value="1"/>
</dbReference>
<dbReference type="InterPro" id="IPR036922">
    <property type="entry name" value="Rieske_2Fe-2S_sf"/>
</dbReference>
<dbReference type="Gene3D" id="2.102.10.10">
    <property type="entry name" value="Rieske [2Fe-2S] iron-sulphur domain"/>
    <property type="match status" value="1"/>
</dbReference>
<evidence type="ECO:0000256" key="3">
    <source>
        <dbReference type="ARBA" id="ARBA00023004"/>
    </source>
</evidence>
<comment type="caution">
    <text evidence="6">The sequence shown here is derived from an EMBL/GenBank/DDBJ whole genome shotgun (WGS) entry which is preliminary data.</text>
</comment>
<proteinExistence type="predicted"/>
<name>A0A316DEY5_9BACT</name>
<dbReference type="AlphaFoldDB" id="A0A316DEY5"/>
<protein>
    <submittedName>
        <fullName evidence="6">Nitrite reductase/ring-hydroxylating ferredoxin subunit</fullName>
    </submittedName>
</protein>
<organism evidence="6 7">
    <name type="scientific">Arcicella aurantiaca</name>
    <dbReference type="NCBI Taxonomy" id="591202"/>
    <lineage>
        <taxon>Bacteria</taxon>
        <taxon>Pseudomonadati</taxon>
        <taxon>Bacteroidota</taxon>
        <taxon>Cytophagia</taxon>
        <taxon>Cytophagales</taxon>
        <taxon>Flectobacillaceae</taxon>
        <taxon>Arcicella</taxon>
    </lineage>
</organism>
<feature type="domain" description="Rieske" evidence="5">
    <location>
        <begin position="85"/>
        <end position="178"/>
    </location>
</feature>
<keyword evidence="2" id="KW-0479">Metal-binding</keyword>
<keyword evidence="3" id="KW-0408">Iron</keyword>
<dbReference type="EMBL" id="QGGO01000051">
    <property type="protein sequence ID" value="PWK16132.1"/>
    <property type="molecule type" value="Genomic_DNA"/>
</dbReference>
<gene>
    <name evidence="6" type="ORF">LV89_04907</name>
</gene>
<evidence type="ECO:0000313" key="7">
    <source>
        <dbReference type="Proteomes" id="UP000245489"/>
    </source>
</evidence>